<dbReference type="EMBL" id="CP016171">
    <property type="protein sequence ID" value="ANN71541.1"/>
    <property type="molecule type" value="Genomic_DNA"/>
</dbReference>
<sequence length="288" mass="30142">MSLLQLPEIRADFRLGAADFDLRPDALERWRPQVRAAAADDDATISIYDSIGEAWDGSGVTVKRISAALRAMGDRDVTVNLNSPGGNFFEGVAIYNALRQHKAKVTVKVMGLAASAASVIAMAGDEILMGEGSFLMIHNAWAVAIGNRHDLADAAARLAPFDDAMASVYASRAGIKKAEAAALMDKETWIGAEQAVEDGFATGLLDASETAQSAQASSEYRRAMAAIEASMARAGHSRASRRDAFKTLFSGKPSAADPGMPGATGSATPGAGEDVAALLRNTLNTLRG</sequence>
<dbReference type="GO" id="GO:0051117">
    <property type="term" value="F:ATPase binding"/>
    <property type="evidence" value="ECO:0007669"/>
    <property type="project" value="TreeGrafter"/>
</dbReference>
<keyword evidence="3" id="KW-0645">Protease</keyword>
<dbReference type="Proteomes" id="UP000092213">
    <property type="component" value="Chromosome"/>
</dbReference>
<dbReference type="PRINTS" id="PR00127">
    <property type="entry name" value="CLPPROTEASEP"/>
</dbReference>
<dbReference type="Pfam" id="PF00574">
    <property type="entry name" value="CLP_protease"/>
    <property type="match status" value="1"/>
</dbReference>
<evidence type="ECO:0000256" key="1">
    <source>
        <dbReference type="ARBA" id="ARBA00007039"/>
    </source>
</evidence>
<comment type="similarity">
    <text evidence="1 6">Belongs to the peptidase S14 family.</text>
</comment>
<feature type="region of interest" description="Disordered" evidence="7">
    <location>
        <begin position="250"/>
        <end position="271"/>
    </location>
</feature>
<proteinExistence type="inferred from homology"/>
<organism evidence="8 9">
    <name type="scientific">Bordetella bronchialis</name>
    <dbReference type="NCBI Taxonomy" id="463025"/>
    <lineage>
        <taxon>Bacteria</taxon>
        <taxon>Pseudomonadati</taxon>
        <taxon>Pseudomonadota</taxon>
        <taxon>Betaproteobacteria</taxon>
        <taxon>Burkholderiales</taxon>
        <taxon>Alcaligenaceae</taxon>
        <taxon>Bordetella</taxon>
    </lineage>
</organism>
<evidence type="ECO:0000256" key="3">
    <source>
        <dbReference type="ARBA" id="ARBA00022670"/>
    </source>
</evidence>
<evidence type="ECO:0000256" key="7">
    <source>
        <dbReference type="SAM" id="MobiDB-lite"/>
    </source>
</evidence>
<dbReference type="InterPro" id="IPR029045">
    <property type="entry name" value="ClpP/crotonase-like_dom_sf"/>
</dbReference>
<name>A0A193FWI4_9BORD</name>
<evidence type="ECO:0000256" key="4">
    <source>
        <dbReference type="ARBA" id="ARBA00022801"/>
    </source>
</evidence>
<evidence type="ECO:0000256" key="2">
    <source>
        <dbReference type="ARBA" id="ARBA00022490"/>
    </source>
</evidence>
<gene>
    <name evidence="8" type="ORF">BAU08_09505</name>
</gene>
<dbReference type="PANTHER" id="PTHR10381:SF70">
    <property type="entry name" value="ATP-DEPENDENT CLP PROTEASE PROTEOLYTIC SUBUNIT"/>
    <property type="match status" value="1"/>
</dbReference>
<evidence type="ECO:0000256" key="6">
    <source>
        <dbReference type="RuleBase" id="RU003567"/>
    </source>
</evidence>
<dbReference type="GO" id="GO:0009368">
    <property type="term" value="C:endopeptidase Clp complex"/>
    <property type="evidence" value="ECO:0007669"/>
    <property type="project" value="TreeGrafter"/>
</dbReference>
<dbReference type="PANTHER" id="PTHR10381">
    <property type="entry name" value="ATP-DEPENDENT CLP PROTEASE PROTEOLYTIC SUBUNIT"/>
    <property type="match status" value="1"/>
</dbReference>
<dbReference type="GO" id="GO:0004176">
    <property type="term" value="F:ATP-dependent peptidase activity"/>
    <property type="evidence" value="ECO:0007669"/>
    <property type="project" value="InterPro"/>
</dbReference>
<dbReference type="STRING" id="463025.BAU08_09505"/>
<protein>
    <recommendedName>
        <fullName evidence="6">ATP-dependent Clp protease proteolytic subunit</fullName>
    </recommendedName>
</protein>
<dbReference type="RefSeq" id="WP_066669069.1">
    <property type="nucleotide sequence ID" value="NZ_CP016171.1"/>
</dbReference>
<dbReference type="GO" id="GO:0004252">
    <property type="term" value="F:serine-type endopeptidase activity"/>
    <property type="evidence" value="ECO:0007669"/>
    <property type="project" value="InterPro"/>
</dbReference>
<evidence type="ECO:0000313" key="9">
    <source>
        <dbReference type="Proteomes" id="UP000092213"/>
    </source>
</evidence>
<reference evidence="8 9" key="1">
    <citation type="submission" date="2016-06" db="EMBL/GenBank/DDBJ databases">
        <title>Complete genome sequences of Bordetella bronchialis and Bordetella flabilis.</title>
        <authorList>
            <person name="LiPuma J.J."/>
            <person name="Spilker T."/>
        </authorList>
    </citation>
    <scope>NUCLEOTIDE SEQUENCE [LARGE SCALE GENOMIC DNA]</scope>
    <source>
        <strain evidence="8 9">AU17976</strain>
    </source>
</reference>
<dbReference type="AlphaFoldDB" id="A0A193FWI4"/>
<evidence type="ECO:0000313" key="8">
    <source>
        <dbReference type="EMBL" id="ANN71541.1"/>
    </source>
</evidence>
<evidence type="ECO:0000256" key="5">
    <source>
        <dbReference type="ARBA" id="ARBA00022825"/>
    </source>
</evidence>
<feature type="compositionally biased region" description="Low complexity" evidence="7">
    <location>
        <begin position="258"/>
        <end position="271"/>
    </location>
</feature>
<dbReference type="Gene3D" id="3.90.226.10">
    <property type="entry name" value="2-enoyl-CoA Hydratase, Chain A, domain 1"/>
    <property type="match status" value="1"/>
</dbReference>
<keyword evidence="4" id="KW-0378">Hydrolase</keyword>
<keyword evidence="2" id="KW-0963">Cytoplasm</keyword>
<accession>A0A193FWI4</accession>
<dbReference type="InterPro" id="IPR001907">
    <property type="entry name" value="ClpP"/>
</dbReference>
<dbReference type="NCBIfam" id="NF045542">
    <property type="entry name" value="Clp_rel_HeadMat"/>
    <property type="match status" value="1"/>
</dbReference>
<dbReference type="SUPFAM" id="SSF52096">
    <property type="entry name" value="ClpP/crotonase"/>
    <property type="match status" value="1"/>
</dbReference>
<dbReference type="CDD" id="cd07016">
    <property type="entry name" value="S14_ClpP_1"/>
    <property type="match status" value="1"/>
</dbReference>
<dbReference type="InterPro" id="IPR023562">
    <property type="entry name" value="ClpP/TepA"/>
</dbReference>
<keyword evidence="5" id="KW-0720">Serine protease</keyword>
<dbReference type="GO" id="GO:0006515">
    <property type="term" value="P:protein quality control for misfolded or incompletely synthesized proteins"/>
    <property type="evidence" value="ECO:0007669"/>
    <property type="project" value="TreeGrafter"/>
</dbReference>